<organism evidence="1 2">
    <name type="scientific">Pinctada imbricata</name>
    <name type="common">Atlantic pearl-oyster</name>
    <name type="synonym">Pinctada martensii</name>
    <dbReference type="NCBI Taxonomy" id="66713"/>
    <lineage>
        <taxon>Eukaryota</taxon>
        <taxon>Metazoa</taxon>
        <taxon>Spiralia</taxon>
        <taxon>Lophotrochozoa</taxon>
        <taxon>Mollusca</taxon>
        <taxon>Bivalvia</taxon>
        <taxon>Autobranchia</taxon>
        <taxon>Pteriomorphia</taxon>
        <taxon>Pterioida</taxon>
        <taxon>Pterioidea</taxon>
        <taxon>Pteriidae</taxon>
        <taxon>Pinctada</taxon>
    </lineage>
</organism>
<reference evidence="1" key="1">
    <citation type="submission" date="2019-08" db="EMBL/GenBank/DDBJ databases">
        <title>The improved chromosome-level genome for the pearl oyster Pinctada fucata martensii using PacBio sequencing and Hi-C.</title>
        <authorList>
            <person name="Zheng Z."/>
        </authorList>
    </citation>
    <scope>NUCLEOTIDE SEQUENCE</scope>
    <source>
        <strain evidence="1">ZZ-2019</strain>
        <tissue evidence="1">Adductor muscle</tissue>
    </source>
</reference>
<name>A0AA89BI27_PINIB</name>
<sequence length="50" mass="5745">MNCEVDKAHKKLEALHNELGTDNVMAWQREHAAEVLTLAQREHMGLMEKS</sequence>
<evidence type="ECO:0000313" key="1">
    <source>
        <dbReference type="EMBL" id="KAK3083161.1"/>
    </source>
</evidence>
<protein>
    <submittedName>
        <fullName evidence="1">Uncharacterized protein</fullName>
    </submittedName>
</protein>
<comment type="caution">
    <text evidence="1">The sequence shown here is derived from an EMBL/GenBank/DDBJ whole genome shotgun (WGS) entry which is preliminary data.</text>
</comment>
<gene>
    <name evidence="1" type="ORF">FSP39_015443</name>
</gene>
<accession>A0AA89BI27</accession>
<keyword evidence="2" id="KW-1185">Reference proteome</keyword>
<dbReference type="EMBL" id="VSWD01000014">
    <property type="protein sequence ID" value="KAK3083161.1"/>
    <property type="molecule type" value="Genomic_DNA"/>
</dbReference>
<dbReference type="Proteomes" id="UP001186944">
    <property type="component" value="Unassembled WGS sequence"/>
</dbReference>
<evidence type="ECO:0000313" key="2">
    <source>
        <dbReference type="Proteomes" id="UP001186944"/>
    </source>
</evidence>
<proteinExistence type="predicted"/>
<dbReference type="AlphaFoldDB" id="A0AA89BI27"/>